<sequence>MAGYLHLEKLPHLTHEQKLSIRRFCSTVDSEISTIDTEIQDVEDQLERLEVPRQLLLTSREEKAKLLFSHKALFSPIRSLPAETLQEIFVHTLPVHHNAVMQSKQSPLILTYICKEWRSLALSTPRLWSSVHIIIRDDEHLAGAEKWIQRSGMLPLGISLMLPETKIRPSEYTYRSQAVNLGNSVIARYMGMLSRLSLDLSFPSPFLRYFQPFGITHTPCLEMFRMEDAWTLPNPRCTVDMNCWSYNLQFLGDAPKLQGIRFSHLKDMFYLPTTSYARIKDLSLSRIIRETTEEKYTNLIQILSQCTSIRQLDLFTTDTYDNSGIEEDPWNPLSHGSLTLPLQRLSVCLKRVTAPLMTALILPNLVDLEIIDIPFTPHYVDATKTYLSQVTPSLKALTLKLSRYDLVPRLLELTPQVIYLEIEDDHIHRSYTSTHPVDPTSPIHDPSIKSFFKSLAPRHDSTLLCPELTTIELHSVEFRSSDASDLELLECQRNNYPFSLHPISKISVHCRLWMDDDTRDAFRRIEQHGAIVQLTSGPRPKKVVGKTRGSLMDGLPIRSHVNEAGHGFEKVRYWKGLDVVSFESSFDGY</sequence>
<evidence type="ECO:0000313" key="1">
    <source>
        <dbReference type="EMBL" id="KAK0457603.1"/>
    </source>
</evidence>
<gene>
    <name evidence="1" type="ORF">EV420DRAFT_504391</name>
</gene>
<dbReference type="EMBL" id="JAUEPS010000021">
    <property type="protein sequence ID" value="KAK0457603.1"/>
    <property type="molecule type" value="Genomic_DNA"/>
</dbReference>
<proteinExistence type="predicted"/>
<name>A0AA39KF22_ARMTA</name>
<evidence type="ECO:0008006" key="3">
    <source>
        <dbReference type="Google" id="ProtNLM"/>
    </source>
</evidence>
<evidence type="ECO:0000313" key="2">
    <source>
        <dbReference type="Proteomes" id="UP001175211"/>
    </source>
</evidence>
<dbReference type="GeneID" id="85365957"/>
<dbReference type="AlphaFoldDB" id="A0AA39KF22"/>
<reference evidence="1" key="1">
    <citation type="submission" date="2023-06" db="EMBL/GenBank/DDBJ databases">
        <authorList>
            <consortium name="Lawrence Berkeley National Laboratory"/>
            <person name="Ahrendt S."/>
            <person name="Sahu N."/>
            <person name="Indic B."/>
            <person name="Wong-Bajracharya J."/>
            <person name="Merenyi Z."/>
            <person name="Ke H.-M."/>
            <person name="Monk M."/>
            <person name="Kocsube S."/>
            <person name="Drula E."/>
            <person name="Lipzen A."/>
            <person name="Balint B."/>
            <person name="Henrissat B."/>
            <person name="Andreopoulos B."/>
            <person name="Martin F.M."/>
            <person name="Harder C.B."/>
            <person name="Rigling D."/>
            <person name="Ford K.L."/>
            <person name="Foster G.D."/>
            <person name="Pangilinan J."/>
            <person name="Papanicolaou A."/>
            <person name="Barry K."/>
            <person name="LaButti K."/>
            <person name="Viragh M."/>
            <person name="Koriabine M."/>
            <person name="Yan M."/>
            <person name="Riley R."/>
            <person name="Champramary S."/>
            <person name="Plett K.L."/>
            <person name="Tsai I.J."/>
            <person name="Slot J."/>
            <person name="Sipos G."/>
            <person name="Plett J."/>
            <person name="Nagy L.G."/>
            <person name="Grigoriev I.V."/>
        </authorList>
    </citation>
    <scope>NUCLEOTIDE SEQUENCE</scope>
    <source>
        <strain evidence="1">CCBAS 213</strain>
    </source>
</reference>
<dbReference type="SUPFAM" id="SSF52047">
    <property type="entry name" value="RNI-like"/>
    <property type="match status" value="1"/>
</dbReference>
<dbReference type="Proteomes" id="UP001175211">
    <property type="component" value="Unassembled WGS sequence"/>
</dbReference>
<dbReference type="RefSeq" id="XP_060329915.1">
    <property type="nucleotide sequence ID" value="XM_060482409.1"/>
</dbReference>
<keyword evidence="2" id="KW-1185">Reference proteome</keyword>
<protein>
    <recommendedName>
        <fullName evidence="3">F-box domain-containing protein</fullName>
    </recommendedName>
</protein>
<accession>A0AA39KF22</accession>
<organism evidence="1 2">
    <name type="scientific">Armillaria tabescens</name>
    <name type="common">Ringless honey mushroom</name>
    <name type="synonym">Agaricus tabescens</name>
    <dbReference type="NCBI Taxonomy" id="1929756"/>
    <lineage>
        <taxon>Eukaryota</taxon>
        <taxon>Fungi</taxon>
        <taxon>Dikarya</taxon>
        <taxon>Basidiomycota</taxon>
        <taxon>Agaricomycotina</taxon>
        <taxon>Agaricomycetes</taxon>
        <taxon>Agaricomycetidae</taxon>
        <taxon>Agaricales</taxon>
        <taxon>Marasmiineae</taxon>
        <taxon>Physalacriaceae</taxon>
        <taxon>Desarmillaria</taxon>
    </lineage>
</organism>
<comment type="caution">
    <text evidence="1">The sequence shown here is derived from an EMBL/GenBank/DDBJ whole genome shotgun (WGS) entry which is preliminary data.</text>
</comment>